<accession>A0AA45UUR2</accession>
<reference evidence="2" key="1">
    <citation type="submission" date="2016-03" db="EMBL/GenBank/DDBJ databases">
        <authorList>
            <person name="Loux Valentin"/>
        </authorList>
    </citation>
    <scope>NUCLEOTIDE SEQUENCE [LARGE SCALE GENOMIC DNA]</scope>
    <source>
        <strain evidence="2">C1</strain>
    </source>
</reference>
<name>A0AA45UUR2_ANAPH</name>
<protein>
    <submittedName>
        <fullName evidence="1">Uncharacterized protein</fullName>
    </submittedName>
</protein>
<organism evidence="1 2">
    <name type="scientific">Anaplasma phagocytophilum</name>
    <name type="common">Ehrlichia phagocytophila</name>
    <dbReference type="NCBI Taxonomy" id="948"/>
    <lineage>
        <taxon>Bacteria</taxon>
        <taxon>Pseudomonadati</taxon>
        <taxon>Pseudomonadota</taxon>
        <taxon>Alphaproteobacteria</taxon>
        <taxon>Rickettsiales</taxon>
        <taxon>Anaplasmataceae</taxon>
        <taxon>Anaplasma</taxon>
        <taxon>phagocytophilum group</taxon>
    </lineage>
</organism>
<dbReference type="Proteomes" id="UP000078419">
    <property type="component" value="Unassembled WGS sequence"/>
</dbReference>
<gene>
    <name evidence="1" type="ORF">ANAPC1_01222</name>
</gene>
<evidence type="ECO:0000313" key="2">
    <source>
        <dbReference type="Proteomes" id="UP000078419"/>
    </source>
</evidence>
<evidence type="ECO:0000313" key="1">
    <source>
        <dbReference type="EMBL" id="SBO14850.1"/>
    </source>
</evidence>
<proteinExistence type="predicted"/>
<sequence>MEGLSPILPAGKLSFPTCIVPPKKVPVAKTNLVVFINSPFDSNTEEI</sequence>
<dbReference type="AlphaFoldDB" id="A0AA45UUR2"/>
<comment type="caution">
    <text evidence="1">The sequence shown here is derived from an EMBL/GenBank/DDBJ whole genome shotgun (WGS) entry which is preliminary data.</text>
</comment>
<dbReference type="EMBL" id="FLLR01000085">
    <property type="protein sequence ID" value="SBO14850.1"/>
    <property type="molecule type" value="Genomic_DNA"/>
</dbReference>